<feature type="transmembrane region" description="Helical" evidence="14">
    <location>
        <begin position="108"/>
        <end position="126"/>
    </location>
</feature>
<dbReference type="HAMAP" id="MF_00154">
    <property type="entry name" value="CyoE_CtaB"/>
    <property type="match status" value="1"/>
</dbReference>
<dbReference type="InterPro" id="IPR044878">
    <property type="entry name" value="UbiA_sf"/>
</dbReference>
<keyword evidence="7 14" id="KW-1133">Transmembrane helix</keyword>
<dbReference type="Gene3D" id="1.10.357.140">
    <property type="entry name" value="UbiA prenyltransferase"/>
    <property type="match status" value="1"/>
</dbReference>
<dbReference type="GO" id="GO:0048034">
    <property type="term" value="P:heme O biosynthetic process"/>
    <property type="evidence" value="ECO:0007669"/>
    <property type="project" value="UniProtKB-UniRule"/>
</dbReference>
<feature type="transmembrane region" description="Helical" evidence="14">
    <location>
        <begin position="133"/>
        <end position="153"/>
    </location>
</feature>
<dbReference type="STRING" id="471514.AN477_16715"/>
<evidence type="ECO:0000256" key="11">
    <source>
        <dbReference type="ARBA" id="ARBA00040810"/>
    </source>
</evidence>
<keyword evidence="5 14" id="KW-0808">Transferase</keyword>
<dbReference type="PATRIC" id="fig|471514.4.peg.1197"/>
<evidence type="ECO:0000256" key="9">
    <source>
        <dbReference type="ARBA" id="ARBA00023136"/>
    </source>
</evidence>
<keyword evidence="9 14" id="KW-0472">Membrane</keyword>
<dbReference type="FunFam" id="1.10.357.140:FF:000001">
    <property type="entry name" value="Protoheme IX farnesyltransferase"/>
    <property type="match status" value="1"/>
</dbReference>
<feature type="transmembrane region" description="Helical" evidence="14">
    <location>
        <begin position="230"/>
        <end position="251"/>
    </location>
</feature>
<feature type="transmembrane region" description="Helical" evidence="14">
    <location>
        <begin position="79"/>
        <end position="102"/>
    </location>
</feature>
<keyword evidence="16" id="KW-1185">Reference proteome</keyword>
<evidence type="ECO:0000256" key="3">
    <source>
        <dbReference type="ARBA" id="ARBA00012292"/>
    </source>
</evidence>
<comment type="function">
    <text evidence="14">Converts heme B (protoheme IX) to heme O by substitution of the vinyl group on carbon 2 of heme B porphyrin ring with a hydroxyethyl farnesyl side group.</text>
</comment>
<comment type="caution">
    <text evidence="15">The sequence shown here is derived from an EMBL/GenBank/DDBJ whole genome shotgun (WGS) entry which is preliminary data.</text>
</comment>
<dbReference type="Proteomes" id="UP000050482">
    <property type="component" value="Unassembled WGS sequence"/>
</dbReference>
<evidence type="ECO:0000256" key="4">
    <source>
        <dbReference type="ARBA" id="ARBA00022475"/>
    </source>
</evidence>
<feature type="transmembrane region" description="Helical" evidence="14">
    <location>
        <begin position="159"/>
        <end position="178"/>
    </location>
</feature>
<evidence type="ECO:0000256" key="8">
    <source>
        <dbReference type="ARBA" id="ARBA00023133"/>
    </source>
</evidence>
<dbReference type="NCBIfam" id="TIGR01473">
    <property type="entry name" value="cyoE_ctaB"/>
    <property type="match status" value="1"/>
</dbReference>
<comment type="similarity">
    <text evidence="14">Belongs to the UbiA prenyltransferase family. Protoheme IX farnesyltransferase subfamily.</text>
</comment>
<comment type="miscellaneous">
    <text evidence="14">Carbon 2 of the heme B porphyrin ring is defined according to the Fischer nomenclature.</text>
</comment>
<dbReference type="PANTHER" id="PTHR43448">
    <property type="entry name" value="PROTOHEME IX FARNESYLTRANSFERASE, MITOCHONDRIAL"/>
    <property type="match status" value="1"/>
</dbReference>
<evidence type="ECO:0000256" key="13">
    <source>
        <dbReference type="ARBA" id="ARBA00047690"/>
    </source>
</evidence>
<feature type="transmembrane region" description="Helical" evidence="14">
    <location>
        <begin position="37"/>
        <end position="58"/>
    </location>
</feature>
<dbReference type="AlphaFoldDB" id="A0A0P9CHZ5"/>
<protein>
    <recommendedName>
        <fullName evidence="11 14">Protoheme IX farnesyltransferase</fullName>
        <ecNumber evidence="3 14">2.5.1.141</ecNumber>
    </recommendedName>
    <alternativeName>
        <fullName evidence="12 14">Heme B farnesyltransferase</fullName>
    </alternativeName>
    <alternativeName>
        <fullName evidence="10 14">Heme O synthase</fullName>
    </alternativeName>
</protein>
<comment type="subunit">
    <text evidence="14">Interacts with CtaA.</text>
</comment>
<evidence type="ECO:0000256" key="2">
    <source>
        <dbReference type="ARBA" id="ARBA00004919"/>
    </source>
</evidence>
<dbReference type="InterPro" id="IPR030470">
    <property type="entry name" value="UbiA_prenylTrfase_CS"/>
</dbReference>
<comment type="pathway">
    <text evidence="2 14">Porphyrin-containing compound metabolism; heme O biosynthesis; heme O from protoheme: step 1/1.</text>
</comment>
<organism evidence="15 16">
    <name type="scientific">Alicyclobacillus ferrooxydans</name>
    <dbReference type="NCBI Taxonomy" id="471514"/>
    <lineage>
        <taxon>Bacteria</taxon>
        <taxon>Bacillati</taxon>
        <taxon>Bacillota</taxon>
        <taxon>Bacilli</taxon>
        <taxon>Bacillales</taxon>
        <taxon>Alicyclobacillaceae</taxon>
        <taxon>Alicyclobacillus</taxon>
    </lineage>
</organism>
<dbReference type="GO" id="GO:0008495">
    <property type="term" value="F:protoheme IX farnesyltransferase activity"/>
    <property type="evidence" value="ECO:0007669"/>
    <property type="project" value="UniProtKB-UniRule"/>
</dbReference>
<dbReference type="PANTHER" id="PTHR43448:SF7">
    <property type="entry name" value="4-HYDROXYBENZOATE SOLANESYLTRANSFERASE"/>
    <property type="match status" value="1"/>
</dbReference>
<dbReference type="PROSITE" id="PS00943">
    <property type="entry name" value="UBIA"/>
    <property type="match status" value="1"/>
</dbReference>
<proteinExistence type="inferred from homology"/>
<feature type="transmembrane region" description="Helical" evidence="14">
    <location>
        <begin position="12"/>
        <end position="31"/>
    </location>
</feature>
<dbReference type="EC" id="2.5.1.141" evidence="3 14"/>
<keyword evidence="8 14" id="KW-0350">Heme biosynthesis</keyword>
<keyword evidence="6 14" id="KW-0812">Transmembrane</keyword>
<sequence>MRAFMVLTKPRIVTLLAFTAYCAMIAANHGLPGLRVTVFGILGLAMCAGGSAVMNMWYDQDIDAVMHRTKRRPLPAGIITSRQAFTFGILLTALGVVVLYVMVNPLSALLGFLGALYYGVVYTMLLKRRTPQNIVIGGGAGAFPPLVGWAAVTGHLAPAAWWMFALIFLWTPGHFWALSLYKAEDYEKAGVPMMPVVRGARSTKRQMLVYSVLLMAGVAFAPAIGLNQPVLVGGCLVLTGWFFVSHIFLLQSPYDSTIWAKRTFLASLLILPAMFTLIAVSLTI</sequence>
<evidence type="ECO:0000256" key="12">
    <source>
        <dbReference type="ARBA" id="ARBA00042475"/>
    </source>
</evidence>
<gene>
    <name evidence="14" type="primary">ctaB</name>
    <name evidence="15" type="ORF">AN477_16715</name>
</gene>
<name>A0A0P9CHZ5_9BACL</name>
<comment type="catalytic activity">
    <reaction evidence="13 14">
        <text>heme b + (2E,6E)-farnesyl diphosphate + H2O = Fe(II)-heme o + diphosphate</text>
        <dbReference type="Rhea" id="RHEA:28070"/>
        <dbReference type="ChEBI" id="CHEBI:15377"/>
        <dbReference type="ChEBI" id="CHEBI:33019"/>
        <dbReference type="ChEBI" id="CHEBI:60344"/>
        <dbReference type="ChEBI" id="CHEBI:60530"/>
        <dbReference type="ChEBI" id="CHEBI:175763"/>
        <dbReference type="EC" id="2.5.1.141"/>
    </reaction>
</comment>
<evidence type="ECO:0000256" key="5">
    <source>
        <dbReference type="ARBA" id="ARBA00022679"/>
    </source>
</evidence>
<dbReference type="CDD" id="cd13957">
    <property type="entry name" value="PT_UbiA_Cox10"/>
    <property type="match status" value="1"/>
</dbReference>
<dbReference type="EMBL" id="LJCO01000072">
    <property type="protein sequence ID" value="KPV42660.1"/>
    <property type="molecule type" value="Genomic_DNA"/>
</dbReference>
<dbReference type="InterPro" id="IPR006369">
    <property type="entry name" value="Protohaem_IX_farnesylTrfase"/>
</dbReference>
<evidence type="ECO:0000313" key="16">
    <source>
        <dbReference type="Proteomes" id="UP000050482"/>
    </source>
</evidence>
<evidence type="ECO:0000256" key="14">
    <source>
        <dbReference type="HAMAP-Rule" id="MF_00154"/>
    </source>
</evidence>
<comment type="subcellular location">
    <subcellularLocation>
        <location evidence="1 14">Cell membrane</location>
        <topology evidence="1 14">Multi-pass membrane protein</topology>
    </subcellularLocation>
</comment>
<dbReference type="Pfam" id="PF01040">
    <property type="entry name" value="UbiA"/>
    <property type="match status" value="1"/>
</dbReference>
<accession>A0A0P9CHZ5</accession>
<evidence type="ECO:0000313" key="15">
    <source>
        <dbReference type="EMBL" id="KPV42660.1"/>
    </source>
</evidence>
<evidence type="ECO:0000256" key="1">
    <source>
        <dbReference type="ARBA" id="ARBA00004651"/>
    </source>
</evidence>
<dbReference type="InterPro" id="IPR000537">
    <property type="entry name" value="UbiA_prenyltransferase"/>
</dbReference>
<evidence type="ECO:0000256" key="6">
    <source>
        <dbReference type="ARBA" id="ARBA00022692"/>
    </source>
</evidence>
<dbReference type="UniPathway" id="UPA00834">
    <property type="reaction ID" value="UER00712"/>
</dbReference>
<keyword evidence="4 14" id="KW-1003">Cell membrane</keyword>
<evidence type="ECO:0000256" key="7">
    <source>
        <dbReference type="ARBA" id="ARBA00022989"/>
    </source>
</evidence>
<feature type="transmembrane region" description="Helical" evidence="14">
    <location>
        <begin position="207"/>
        <end position="224"/>
    </location>
</feature>
<dbReference type="GO" id="GO:0005886">
    <property type="term" value="C:plasma membrane"/>
    <property type="evidence" value="ECO:0007669"/>
    <property type="project" value="UniProtKB-SubCell"/>
</dbReference>
<feature type="transmembrane region" description="Helical" evidence="14">
    <location>
        <begin position="263"/>
        <end position="282"/>
    </location>
</feature>
<evidence type="ECO:0000256" key="10">
    <source>
        <dbReference type="ARBA" id="ARBA00030253"/>
    </source>
</evidence>
<dbReference type="NCBIfam" id="NF003349">
    <property type="entry name" value="PRK04375.1-2"/>
    <property type="match status" value="1"/>
</dbReference>
<reference evidence="15 16" key="1">
    <citation type="submission" date="2015-09" db="EMBL/GenBank/DDBJ databases">
        <title>Draft genome sequence of Alicyclobacillus ferrooxydans DSM 22381.</title>
        <authorList>
            <person name="Hemp J."/>
        </authorList>
    </citation>
    <scope>NUCLEOTIDE SEQUENCE [LARGE SCALE GENOMIC DNA]</scope>
    <source>
        <strain evidence="15 16">TC-34</strain>
    </source>
</reference>